<organism evidence="2 3">
    <name type="scientific">Pseudomonas aeruginosa</name>
    <dbReference type="NCBI Taxonomy" id="287"/>
    <lineage>
        <taxon>Bacteria</taxon>
        <taxon>Pseudomonadati</taxon>
        <taxon>Pseudomonadota</taxon>
        <taxon>Gammaproteobacteria</taxon>
        <taxon>Pseudomonadales</taxon>
        <taxon>Pseudomonadaceae</taxon>
        <taxon>Pseudomonas</taxon>
    </lineage>
</organism>
<evidence type="ECO:0000313" key="2">
    <source>
        <dbReference type="EMBL" id="RMS65527.1"/>
    </source>
</evidence>
<comment type="caution">
    <text evidence="2">The sequence shown here is derived from an EMBL/GenBank/DDBJ whole genome shotgun (WGS) entry which is preliminary data.</text>
</comment>
<protein>
    <submittedName>
        <fullName evidence="2">Uncharacterized protein</fullName>
    </submittedName>
</protein>
<dbReference type="EMBL" id="RBSQ01000080">
    <property type="protein sequence ID" value="RMS65527.1"/>
    <property type="molecule type" value="Genomic_DNA"/>
</dbReference>
<name>A0A3M5EVJ5_PSEAI</name>
<sequence length="316" mass="33302">MRGDRHHRASGIAFQGHVAVQPDGTRPVAVPAAPVAAHVRLADGRRGQARPLDGDVGRRLGVGIGLREDRRRVVADRLQRRAVQLGAYRCEVLRLDQLEAARVYVQPGELALLPDRRDGFPRLDVGQAQQHVGPGGPVGILQADVVAHRIGAGVVAAIEIVAVGRKHLVDGVPGATAEEHPFGVVAAGGAVLGQRRHRAGDERRIGLETLVADVDHAGQAERAIAGVAGAGPTAGGTFAWADLGVRGGRLAAYRGDPVASRLATGGKPQQHAEGQRGQQGKRAVHLAFSRLESVVAARQVPRRRISAWSRDTPARS</sequence>
<reference evidence="2 3" key="1">
    <citation type="submission" date="2018-08" db="EMBL/GenBank/DDBJ databases">
        <title>Recombination of ecologically and evolutionarily significant loci maintains genetic cohesion in the Pseudomonas syringae species complex.</title>
        <authorList>
            <person name="Dillon M."/>
            <person name="Thakur S."/>
            <person name="Almeida R.N.D."/>
            <person name="Weir B.S."/>
            <person name="Guttman D.S."/>
        </authorList>
    </citation>
    <scope>NUCLEOTIDE SEQUENCE [LARGE SCALE GENOMIC DNA]</scope>
    <source>
        <strain evidence="2 3">ICMP 7846</strain>
    </source>
</reference>
<evidence type="ECO:0000313" key="3">
    <source>
        <dbReference type="Proteomes" id="UP000270834"/>
    </source>
</evidence>
<feature type="region of interest" description="Disordered" evidence="1">
    <location>
        <begin position="262"/>
        <end position="281"/>
    </location>
</feature>
<gene>
    <name evidence="2" type="ORF">ALP65_04578</name>
</gene>
<dbReference type="Proteomes" id="UP000270834">
    <property type="component" value="Unassembled WGS sequence"/>
</dbReference>
<evidence type="ECO:0000256" key="1">
    <source>
        <dbReference type="SAM" id="MobiDB-lite"/>
    </source>
</evidence>
<accession>A0A3M5EVJ5</accession>
<proteinExistence type="predicted"/>
<dbReference type="AlphaFoldDB" id="A0A3M5EVJ5"/>